<feature type="compositionally biased region" description="Basic and acidic residues" evidence="5">
    <location>
        <begin position="297"/>
        <end position="316"/>
    </location>
</feature>
<dbReference type="GO" id="GO:0008236">
    <property type="term" value="F:serine-type peptidase activity"/>
    <property type="evidence" value="ECO:0007669"/>
    <property type="project" value="UniProtKB-KW"/>
</dbReference>
<reference evidence="8" key="1">
    <citation type="submission" date="2016-10" db="EMBL/GenBank/DDBJ databases">
        <authorList>
            <person name="Varghese N."/>
            <person name="Submissions S."/>
        </authorList>
    </citation>
    <scope>NUCLEOTIDE SEQUENCE [LARGE SCALE GENOMIC DNA]</scope>
    <source>
        <strain evidence="8">Nm44</strain>
    </source>
</reference>
<comment type="similarity">
    <text evidence="1">Belongs to the peptidase S49 family.</text>
</comment>
<dbReference type="PANTHER" id="PTHR33209">
    <property type="entry name" value="PROTEASE 4"/>
    <property type="match status" value="1"/>
</dbReference>
<keyword evidence="8" id="KW-1185">Reference proteome</keyword>
<evidence type="ECO:0000256" key="3">
    <source>
        <dbReference type="ARBA" id="ARBA00022801"/>
    </source>
</evidence>
<evidence type="ECO:0000256" key="4">
    <source>
        <dbReference type="ARBA" id="ARBA00022825"/>
    </source>
</evidence>
<accession>A0A1I4NCS0</accession>
<dbReference type="Gene3D" id="3.90.226.10">
    <property type="entry name" value="2-enoyl-CoA Hydratase, Chain A, domain 1"/>
    <property type="match status" value="1"/>
</dbReference>
<dbReference type="AlphaFoldDB" id="A0A1I4NCS0"/>
<name>A0A1I4NCS0_9PROT</name>
<feature type="domain" description="Peptidase S49" evidence="6">
    <location>
        <begin position="127"/>
        <end position="268"/>
    </location>
</feature>
<dbReference type="GO" id="GO:0006508">
    <property type="term" value="P:proteolysis"/>
    <property type="evidence" value="ECO:0007669"/>
    <property type="project" value="UniProtKB-KW"/>
</dbReference>
<dbReference type="OrthoDB" id="6999246at2"/>
<dbReference type="RefSeq" id="WP_074904867.1">
    <property type="nucleotide sequence ID" value="NZ_FOUB01000014.1"/>
</dbReference>
<organism evidence="7 8">
    <name type="scientific">Nitrosomonas communis</name>
    <dbReference type="NCBI Taxonomy" id="44574"/>
    <lineage>
        <taxon>Bacteria</taxon>
        <taxon>Pseudomonadati</taxon>
        <taxon>Pseudomonadota</taxon>
        <taxon>Betaproteobacteria</taxon>
        <taxon>Nitrosomonadales</taxon>
        <taxon>Nitrosomonadaceae</taxon>
        <taxon>Nitrosomonas</taxon>
    </lineage>
</organism>
<keyword evidence="2" id="KW-0645">Protease</keyword>
<evidence type="ECO:0000313" key="7">
    <source>
        <dbReference type="EMBL" id="SFM13176.1"/>
    </source>
</evidence>
<dbReference type="CDD" id="cd07022">
    <property type="entry name" value="S49_Sppa_36K_type"/>
    <property type="match status" value="1"/>
</dbReference>
<evidence type="ECO:0000313" key="8">
    <source>
        <dbReference type="Proteomes" id="UP000183287"/>
    </source>
</evidence>
<keyword evidence="3" id="KW-0378">Hydrolase</keyword>
<evidence type="ECO:0000256" key="2">
    <source>
        <dbReference type="ARBA" id="ARBA00022670"/>
    </source>
</evidence>
<evidence type="ECO:0000256" key="5">
    <source>
        <dbReference type="SAM" id="MobiDB-lite"/>
    </source>
</evidence>
<protein>
    <submittedName>
        <fullName evidence="7">Signal peptide peptidase SppA</fullName>
    </submittedName>
</protein>
<proteinExistence type="inferred from homology"/>
<dbReference type="SUPFAM" id="SSF52096">
    <property type="entry name" value="ClpP/crotonase"/>
    <property type="match status" value="1"/>
</dbReference>
<keyword evidence="4" id="KW-0720">Serine protease</keyword>
<sequence>MQLPHIAARLYGTPLLINRAKLDVIMSVLGNRIDWPNTDLAIPMPAPRSQPTNNPGIAVIPVQGTLVKRTLGLEAASGLTSYGEIQALLAAAVSDTSIRGILLDVDSPGGETGGVFELAEFIRTASMVKPIWAISNDNAFSAAYAISSAASRVMITRTGGVGSIGVIALHVDQSVADSKNGLHYTAITAGAHKSDYSPHEPLSSEAQARLQAEVNRLYDLFVTHVATMRAVSEDAVRATEAGLYFGPEAIQAGLADSLMSFDEVLTEFNTFLIPQGRSRSPARAQSQVDCATHHKEFNMPENHETSDEQTHERDPNAETNSTLEATATVTDVREEVRRETQAIAELCLIAGYPAKAAEFIAQGLNEAQVRQLLLTMKATHQSAEILSTIDPDKTAIQEPAASVHNPLIAAVKKISVKE</sequence>
<dbReference type="InterPro" id="IPR029045">
    <property type="entry name" value="ClpP/crotonase-like_dom_sf"/>
</dbReference>
<dbReference type="Pfam" id="PF01343">
    <property type="entry name" value="Peptidase_S49"/>
    <property type="match status" value="1"/>
</dbReference>
<dbReference type="InterPro" id="IPR033855">
    <property type="entry name" value="Protein_C"/>
</dbReference>
<dbReference type="PANTHER" id="PTHR33209:SF1">
    <property type="entry name" value="PEPTIDASE S49 DOMAIN-CONTAINING PROTEIN"/>
    <property type="match status" value="1"/>
</dbReference>
<feature type="region of interest" description="Disordered" evidence="5">
    <location>
        <begin position="297"/>
        <end position="321"/>
    </location>
</feature>
<evidence type="ECO:0000256" key="1">
    <source>
        <dbReference type="ARBA" id="ARBA00008683"/>
    </source>
</evidence>
<evidence type="ECO:0000259" key="6">
    <source>
        <dbReference type="Pfam" id="PF01343"/>
    </source>
</evidence>
<dbReference type="InterPro" id="IPR002142">
    <property type="entry name" value="Peptidase_S49"/>
</dbReference>
<dbReference type="Proteomes" id="UP000183287">
    <property type="component" value="Unassembled WGS sequence"/>
</dbReference>
<gene>
    <name evidence="7" type="ORF">SAMN05421863_101442</name>
</gene>
<dbReference type="EMBL" id="FOUB01000014">
    <property type="protein sequence ID" value="SFM13176.1"/>
    <property type="molecule type" value="Genomic_DNA"/>
</dbReference>